<evidence type="ECO:0000313" key="3">
    <source>
        <dbReference type="EMBL" id="KAF5837684.1"/>
    </source>
</evidence>
<feature type="compositionally biased region" description="Gly residues" evidence="1">
    <location>
        <begin position="811"/>
        <end position="821"/>
    </location>
</feature>
<feature type="region of interest" description="Disordered" evidence="1">
    <location>
        <begin position="423"/>
        <end position="894"/>
    </location>
</feature>
<feature type="compositionally biased region" description="Low complexity" evidence="1">
    <location>
        <begin position="123"/>
        <end position="135"/>
    </location>
</feature>
<feature type="region of interest" description="Disordered" evidence="1">
    <location>
        <begin position="123"/>
        <end position="184"/>
    </location>
</feature>
<organism evidence="3 4">
    <name type="scientific">Dunaliella salina</name>
    <name type="common">Green alga</name>
    <name type="synonym">Protococcus salinus</name>
    <dbReference type="NCBI Taxonomy" id="3046"/>
    <lineage>
        <taxon>Eukaryota</taxon>
        <taxon>Viridiplantae</taxon>
        <taxon>Chlorophyta</taxon>
        <taxon>core chlorophytes</taxon>
        <taxon>Chlorophyceae</taxon>
        <taxon>CS clade</taxon>
        <taxon>Chlamydomonadales</taxon>
        <taxon>Dunaliellaceae</taxon>
        <taxon>Dunaliella</taxon>
    </lineage>
</organism>
<dbReference type="InterPro" id="IPR039754">
    <property type="entry name" value="Esf1"/>
</dbReference>
<feature type="compositionally biased region" description="Basic residues" evidence="1">
    <location>
        <begin position="598"/>
        <end position="611"/>
    </location>
</feature>
<feature type="compositionally biased region" description="Acidic residues" evidence="1">
    <location>
        <begin position="484"/>
        <end position="494"/>
    </location>
</feature>
<feature type="compositionally biased region" description="Low complexity" evidence="1">
    <location>
        <begin position="769"/>
        <end position="788"/>
    </location>
</feature>
<dbReference type="PANTHER" id="PTHR12202:SF0">
    <property type="entry name" value="ESF1 HOMOLOG"/>
    <property type="match status" value="1"/>
</dbReference>
<dbReference type="InterPro" id="IPR056750">
    <property type="entry name" value="RRM_ESF1"/>
</dbReference>
<dbReference type="PANTHER" id="PTHR12202">
    <property type="entry name" value="ESF1 HOMOLOG"/>
    <property type="match status" value="1"/>
</dbReference>
<gene>
    <name evidence="3" type="ORF">DUNSADRAFT_4049</name>
</gene>
<evidence type="ECO:0000313" key="4">
    <source>
        <dbReference type="Proteomes" id="UP000815325"/>
    </source>
</evidence>
<feature type="compositionally biased region" description="Basic and acidic residues" evidence="1">
    <location>
        <begin position="735"/>
        <end position="768"/>
    </location>
</feature>
<feature type="compositionally biased region" description="Acidic residues" evidence="1">
    <location>
        <begin position="168"/>
        <end position="184"/>
    </location>
</feature>
<feature type="domain" description="ESF1 RRM" evidence="2">
    <location>
        <begin position="191"/>
        <end position="367"/>
    </location>
</feature>
<feature type="compositionally biased region" description="Acidic residues" evidence="1">
    <location>
        <begin position="136"/>
        <end position="149"/>
    </location>
</feature>
<feature type="compositionally biased region" description="Gly residues" evidence="1">
    <location>
        <begin position="439"/>
        <end position="450"/>
    </location>
</feature>
<dbReference type="EMBL" id="MU069607">
    <property type="protein sequence ID" value="KAF5837684.1"/>
    <property type="molecule type" value="Genomic_DNA"/>
</dbReference>
<dbReference type="Proteomes" id="UP000815325">
    <property type="component" value="Unassembled WGS sequence"/>
</dbReference>
<feature type="compositionally biased region" description="Basic and acidic residues" evidence="1">
    <location>
        <begin position="866"/>
        <end position="877"/>
    </location>
</feature>
<feature type="compositionally biased region" description="Low complexity" evidence="1">
    <location>
        <begin position="153"/>
        <end position="167"/>
    </location>
</feature>
<feature type="compositionally biased region" description="Basic and acidic residues" evidence="1">
    <location>
        <begin position="46"/>
        <end position="69"/>
    </location>
</feature>
<keyword evidence="4" id="KW-1185">Reference proteome</keyword>
<evidence type="ECO:0000256" key="1">
    <source>
        <dbReference type="SAM" id="MobiDB-lite"/>
    </source>
</evidence>
<proteinExistence type="predicted"/>
<feature type="compositionally biased region" description="Basic and acidic residues" evidence="1">
    <location>
        <begin position="698"/>
        <end position="727"/>
    </location>
</feature>
<comment type="caution">
    <text evidence="3">The sequence shown here is derived from an EMBL/GenBank/DDBJ whole genome shotgun (WGS) entry which is preliminary data.</text>
</comment>
<dbReference type="Pfam" id="PF25121">
    <property type="entry name" value="RRM_ESF1"/>
    <property type="match status" value="1"/>
</dbReference>
<feature type="compositionally biased region" description="Acidic residues" evidence="1">
    <location>
        <begin position="653"/>
        <end position="665"/>
    </location>
</feature>
<feature type="compositionally biased region" description="Basic and acidic residues" evidence="1">
    <location>
        <begin position="573"/>
        <end position="588"/>
    </location>
</feature>
<feature type="region of interest" description="Disordered" evidence="1">
    <location>
        <begin position="1"/>
        <end position="105"/>
    </location>
</feature>
<name>A0ABQ7GSU6_DUNSA</name>
<reference evidence="3" key="1">
    <citation type="submission" date="2017-08" db="EMBL/GenBank/DDBJ databases">
        <authorList>
            <person name="Polle J.E."/>
            <person name="Barry K."/>
            <person name="Cushman J."/>
            <person name="Schmutz J."/>
            <person name="Tran D."/>
            <person name="Hathwaick L.T."/>
            <person name="Yim W.C."/>
            <person name="Jenkins J."/>
            <person name="Mckie-Krisberg Z.M."/>
            <person name="Prochnik S."/>
            <person name="Lindquist E."/>
            <person name="Dockter R.B."/>
            <person name="Adam C."/>
            <person name="Molina H."/>
            <person name="Bunkerborg J."/>
            <person name="Jin E."/>
            <person name="Buchheim M."/>
            <person name="Magnuson J."/>
        </authorList>
    </citation>
    <scope>NUCLEOTIDE SEQUENCE</scope>
    <source>
        <strain evidence="3">CCAP 19/18</strain>
    </source>
</reference>
<accession>A0ABQ7GSU6</accession>
<feature type="compositionally biased region" description="Polar residues" evidence="1">
    <location>
        <begin position="822"/>
        <end position="832"/>
    </location>
</feature>
<feature type="compositionally biased region" description="Basic and acidic residues" evidence="1">
    <location>
        <begin position="278"/>
        <end position="287"/>
    </location>
</feature>
<feature type="region of interest" description="Disordered" evidence="1">
    <location>
        <begin position="242"/>
        <end position="295"/>
    </location>
</feature>
<protein>
    <recommendedName>
        <fullName evidence="2">ESF1 RRM domain-containing protein</fullName>
    </recommendedName>
</protein>
<feature type="compositionally biased region" description="Basic and acidic residues" evidence="1">
    <location>
        <begin position="23"/>
        <end position="36"/>
    </location>
</feature>
<feature type="compositionally biased region" description="Basic and acidic residues" evidence="1">
    <location>
        <begin position="1"/>
        <end position="12"/>
    </location>
</feature>
<evidence type="ECO:0000259" key="2">
    <source>
        <dbReference type="Pfam" id="PF25121"/>
    </source>
</evidence>
<sequence>MDPRFEAVKSDPRFAAPPKKKHASEALKDERFKGLLDDPDFNTDAATKRPVDKRGRRVPEAKQHDEKSKSSAPSKRPKQSQVLAEAAAPQPLKGKDGKHKASVKNLDTAAADAKVAAARWARARGLTAVPSSSDGSDSDSEDKEEEEEERPSRSSGSESDASATSAELSEDSADEPLTEDEEINEQDLIDELALVDLDWDVVRAVDILAALNSFKTKNGAVHRVTVYPSDYGLQRMADEAANGPKALAPPPKRKKSHVDGTAEAGGSSDEKEDEDGADGEKVEHDSDSSSDSGDEVDKLRIRLYEQSKLRYYYAVAECDSAATASALYEACDGAELGRGTGGGCKLDLRFVPKETSFDGRQVRDVATGVPFGYAPPVGFSAALQHTKPQLTWDADDAGRKKLLNRKMSETDLKDEDFRAYLASSSGDDEDDEEQATVYGGQGGVQQGEGAGQDSNKKQEKAAAAASLRDRYRALLLGGSSGPKEEEEESEQEEEDSRKGDEGSENKGKGGSNRSRTKAWGAAHDGSVSEGKEGEPQGSRGAAAQTVTARKGGKDKGSQGLEMEVTFVPGLEGLKNKIEEKRKSREAKQAETVWEAYLRRKKEKAKMRKQKSRGGGSSSSSEDDEPVAATNAKGKEGKGQPQAPTEGAAADGEGNQEADPFDDPFFNDDGPAEMVPSGSDEEDLPKSKAAQTKGKKKGREAGGQKEGDKSKGKQKKGPETTDDSREAAELELLLMDDDKLRAGKLRHESKQAEQKGGPEGKGKKAKLAEARALQQQRKAAAAEQAPQHGGAAGAPGDHRGASEAPSSLQGAGEEGSGTGHSNGAGSRSRQQLELKSMVAHLKRKQQKLESGGSAASGSNDKGNKKRGRDEEAGRERAEAVGGARKKAAGGSLFNT</sequence>
<feature type="compositionally biased region" description="Basic and acidic residues" evidence="1">
    <location>
        <begin position="495"/>
        <end position="507"/>
    </location>
</feature>